<accession>A0A379MMZ2</accession>
<evidence type="ECO:0000313" key="2">
    <source>
        <dbReference type="Proteomes" id="UP000255233"/>
    </source>
</evidence>
<proteinExistence type="predicted"/>
<dbReference type="Proteomes" id="UP000255233">
    <property type="component" value="Unassembled WGS sequence"/>
</dbReference>
<name>A0A379MMZ2_9BACT</name>
<organism evidence="1 2">
    <name type="scientific">Rikenella microfusus</name>
    <dbReference type="NCBI Taxonomy" id="28139"/>
    <lineage>
        <taxon>Bacteria</taxon>
        <taxon>Pseudomonadati</taxon>
        <taxon>Bacteroidota</taxon>
        <taxon>Bacteroidia</taxon>
        <taxon>Bacteroidales</taxon>
        <taxon>Rikenellaceae</taxon>
        <taxon>Rikenella</taxon>
    </lineage>
</organism>
<gene>
    <name evidence="1" type="ORF">NCTC11190_00169</name>
</gene>
<keyword evidence="2" id="KW-1185">Reference proteome</keyword>
<dbReference type="AlphaFoldDB" id="A0A379MMZ2"/>
<protein>
    <submittedName>
        <fullName evidence="1">Uncharacterized protein</fullName>
    </submittedName>
</protein>
<dbReference type="EMBL" id="UGVL01000001">
    <property type="protein sequence ID" value="SUE32981.1"/>
    <property type="molecule type" value="Genomic_DNA"/>
</dbReference>
<evidence type="ECO:0000313" key="1">
    <source>
        <dbReference type="EMBL" id="SUE32981.1"/>
    </source>
</evidence>
<reference evidence="1 2" key="1">
    <citation type="submission" date="2018-06" db="EMBL/GenBank/DDBJ databases">
        <authorList>
            <consortium name="Pathogen Informatics"/>
            <person name="Doyle S."/>
        </authorList>
    </citation>
    <scope>NUCLEOTIDE SEQUENCE [LARGE SCALE GENOMIC DNA]</scope>
    <source>
        <strain evidence="1 2">NCTC11190</strain>
    </source>
</reference>
<sequence length="57" mass="5961">MSLDLTRQSLLKTLLYFVLLAGIFWGAELFHPERSGLAAAAHAAEVTAPPAAPPSAA</sequence>